<dbReference type="KEGG" id="cad:Curi_c18930"/>
<feature type="transmembrane region" description="Helical" evidence="6">
    <location>
        <begin position="18"/>
        <end position="41"/>
    </location>
</feature>
<comment type="subcellular location">
    <subcellularLocation>
        <location evidence="1 6">Cell membrane</location>
        <topology evidence="1 6">Multi-pass membrane protein</topology>
    </subcellularLocation>
</comment>
<comment type="similarity">
    <text evidence="6">Belongs to the ABC-4 integral membrane protein family.</text>
</comment>
<feature type="transmembrane region" description="Helical" evidence="6">
    <location>
        <begin position="282"/>
        <end position="303"/>
    </location>
</feature>
<evidence type="ECO:0000256" key="3">
    <source>
        <dbReference type="ARBA" id="ARBA00022692"/>
    </source>
</evidence>
<protein>
    <submittedName>
        <fullName evidence="8">ABC transporter permease protein</fullName>
    </submittedName>
</protein>
<evidence type="ECO:0000313" key="8">
    <source>
        <dbReference type="EMBL" id="AFS78898.1"/>
    </source>
</evidence>
<keyword evidence="9" id="KW-1185">Reference proteome</keyword>
<keyword evidence="4 6" id="KW-1133">Transmembrane helix</keyword>
<dbReference type="EMBL" id="CP003326">
    <property type="protein sequence ID" value="AFS78898.1"/>
    <property type="molecule type" value="Genomic_DNA"/>
</dbReference>
<accession>K0AYQ6</accession>
<dbReference type="STRING" id="1128398.Curi_c18930"/>
<dbReference type="InterPro" id="IPR003838">
    <property type="entry name" value="ABC3_permease_C"/>
</dbReference>
<name>K0AYQ6_GOTA9</name>
<feature type="transmembrane region" description="Helical" evidence="6">
    <location>
        <begin position="53"/>
        <end position="77"/>
    </location>
</feature>
<proteinExistence type="inferred from homology"/>
<dbReference type="PANTHER" id="PTHR46795:SF2">
    <property type="entry name" value="ABC TRANSPORTER, PERMEASE PROTEIN"/>
    <property type="match status" value="1"/>
</dbReference>
<sequence>MTLLQLAFNNVKRNIHAYIAYSLSCVFSVFIFFSFALSLYHPLLFNSYETGSSVFTALLLSEIIIFSFTFFFVLYSLNTFLKVRKKEFGILTILGMDKKDFNKLIFIENMVIGYSSIITGIIIGLASSKLFLMFTSKFLGVQNLEFYFPLKAIILTVISFSIIFILISFIVPKLINAEKTVELLKAGKKASKAPKSSIILALMSILMIGAGYYIGLSGDKYEQSFVPYLMTGLVLVGTLLLFSQFSVFALNLLKRNRNIYLSKTNLLWISNLSYKVKDNSRMLFLVCIASTVTFISIGLLYSMKTNQISTTKVHFPFPFIYVSMEGNKDELKHTLRIEELLESEGFHYKKYNMDYVKDTMNEQKDFYMIKQSDFNKVGINIDTKSLNLNKGEVALVNSSMKKQDWEKIKQQYSKIHLNKNNLEFKVVDIVDKNIVPQGVLDTLMVIDDQTFSKLKGDKEKLYLYDTERWTDTGDIATTLKDEFQHKYKDPFIFLTGGDMYEVEQQQSNILLYIAFFIGLIFFIGAGSFLYFRFYSDLDEEREKYKGISKLGLSNEELKKITTIEIASLFFIPYIVAAIHSSVAIQMLKTSSQDVIGSKSTLVLIAFFLVQGIYFLGVRQRFTKHLIEYIK</sequence>
<feature type="transmembrane region" description="Helical" evidence="6">
    <location>
        <begin position="565"/>
        <end position="587"/>
    </location>
</feature>
<dbReference type="PANTHER" id="PTHR46795">
    <property type="entry name" value="ABC TRANSPORTER PERMEASE-RELATED-RELATED"/>
    <property type="match status" value="1"/>
</dbReference>
<feature type="transmembrane region" description="Helical" evidence="6">
    <location>
        <begin position="599"/>
        <end position="617"/>
    </location>
</feature>
<dbReference type="GO" id="GO:0005886">
    <property type="term" value="C:plasma membrane"/>
    <property type="evidence" value="ECO:0007669"/>
    <property type="project" value="UniProtKB-SubCell"/>
</dbReference>
<keyword evidence="3 6" id="KW-0812">Transmembrane</keyword>
<reference evidence="8 9" key="1">
    <citation type="journal article" date="2012" name="PLoS ONE">
        <title>The purine-utilizing bacterium Clostridium acidurici 9a: a genome-guided metabolic reconsideration.</title>
        <authorList>
            <person name="Hartwich K."/>
            <person name="Poehlein A."/>
            <person name="Daniel R."/>
        </authorList>
    </citation>
    <scope>NUCLEOTIDE SEQUENCE [LARGE SCALE GENOMIC DNA]</scope>
    <source>
        <strain evidence="9">ATCC 7906 / DSM 604 / BCRC 14475 / CIP 104303 / KCTC 5404 / NCIMB 10678 / 9a</strain>
    </source>
</reference>
<keyword evidence="2 6" id="KW-1003">Cell membrane</keyword>
<feature type="transmembrane region" description="Helical" evidence="6">
    <location>
        <begin position="111"/>
        <end position="132"/>
    </location>
</feature>
<gene>
    <name evidence="8" type="ordered locus">Curi_c18930</name>
</gene>
<evidence type="ECO:0000313" key="9">
    <source>
        <dbReference type="Proteomes" id="UP000006094"/>
    </source>
</evidence>
<organism evidence="8 9">
    <name type="scientific">Gottschalkia acidurici (strain ATCC 7906 / DSM 604 / BCRC 14475 / CIP 104303 / KCTC 5404 / NCIMB 10678 / 9a)</name>
    <name type="common">Clostridium acidurici</name>
    <dbReference type="NCBI Taxonomy" id="1128398"/>
    <lineage>
        <taxon>Bacteria</taxon>
        <taxon>Bacillati</taxon>
        <taxon>Bacillota</taxon>
        <taxon>Tissierellia</taxon>
        <taxon>Tissierellales</taxon>
        <taxon>Gottschalkiaceae</taxon>
        <taxon>Gottschalkia</taxon>
    </lineage>
</organism>
<dbReference type="eggNOG" id="COG0577">
    <property type="taxonomic scope" value="Bacteria"/>
</dbReference>
<feature type="transmembrane region" description="Helical" evidence="6">
    <location>
        <begin position="228"/>
        <end position="253"/>
    </location>
</feature>
<evidence type="ECO:0000256" key="5">
    <source>
        <dbReference type="ARBA" id="ARBA00023136"/>
    </source>
</evidence>
<evidence type="ECO:0000259" key="7">
    <source>
        <dbReference type="Pfam" id="PF02687"/>
    </source>
</evidence>
<evidence type="ECO:0000256" key="6">
    <source>
        <dbReference type="PIRNR" id="PIRNR018968"/>
    </source>
</evidence>
<evidence type="ECO:0000256" key="2">
    <source>
        <dbReference type="ARBA" id="ARBA00022475"/>
    </source>
</evidence>
<keyword evidence="5 6" id="KW-0472">Membrane</keyword>
<dbReference type="InterPro" id="IPR027022">
    <property type="entry name" value="ABC_permease_BceB-typ"/>
</dbReference>
<feature type="domain" description="ABC3 transporter permease C-terminal" evidence="7">
    <location>
        <begin position="63"/>
        <end position="170"/>
    </location>
</feature>
<dbReference type="InterPro" id="IPR052536">
    <property type="entry name" value="ABC-4_Integral_Memb_Prot"/>
</dbReference>
<dbReference type="HOGENOM" id="CLU_022800_3_0_9"/>
<dbReference type="RefSeq" id="WP_014968034.1">
    <property type="nucleotide sequence ID" value="NC_018664.1"/>
</dbReference>
<dbReference type="GO" id="GO:0055085">
    <property type="term" value="P:transmembrane transport"/>
    <property type="evidence" value="ECO:0007669"/>
    <property type="project" value="UniProtKB-UniRule"/>
</dbReference>
<feature type="transmembrane region" description="Helical" evidence="6">
    <location>
        <begin position="509"/>
        <end position="531"/>
    </location>
</feature>
<dbReference type="PIRSF" id="PIRSF018968">
    <property type="entry name" value="ABC_permease_BceB"/>
    <property type="match status" value="1"/>
</dbReference>
<evidence type="ECO:0000256" key="1">
    <source>
        <dbReference type="ARBA" id="ARBA00004651"/>
    </source>
</evidence>
<dbReference type="AlphaFoldDB" id="K0AYQ6"/>
<dbReference type="Proteomes" id="UP000006094">
    <property type="component" value="Chromosome"/>
</dbReference>
<feature type="transmembrane region" description="Helical" evidence="6">
    <location>
        <begin position="152"/>
        <end position="175"/>
    </location>
</feature>
<evidence type="ECO:0000256" key="4">
    <source>
        <dbReference type="ARBA" id="ARBA00022989"/>
    </source>
</evidence>
<dbReference type="OrthoDB" id="9781780at2"/>
<keyword evidence="6" id="KW-0813">Transport</keyword>
<feature type="transmembrane region" description="Helical" evidence="6">
    <location>
        <begin position="196"/>
        <end position="216"/>
    </location>
</feature>
<dbReference type="Pfam" id="PF02687">
    <property type="entry name" value="FtsX"/>
    <property type="match status" value="1"/>
</dbReference>